<dbReference type="PROSITE" id="PS00058">
    <property type="entry name" value="DNA_MISMATCH_REPAIR_1"/>
    <property type="match status" value="1"/>
</dbReference>
<dbReference type="InterPro" id="IPR020568">
    <property type="entry name" value="Ribosomal_Su5_D2-typ_SF"/>
</dbReference>
<dbReference type="SMART" id="SM00853">
    <property type="entry name" value="MutL_C"/>
    <property type="match status" value="1"/>
</dbReference>
<comment type="similarity">
    <text evidence="2">Belongs to the DNA mismatch repair MutL/HexB family.</text>
</comment>
<keyword evidence="9" id="KW-1185">Reference proteome</keyword>
<gene>
    <name evidence="8" type="ORF">THAPSDRAFT_264783</name>
</gene>
<dbReference type="PANTHER" id="PTHR10073:SF52">
    <property type="entry name" value="MISMATCH REPAIR ENDONUCLEASE PMS2"/>
    <property type="match status" value="1"/>
</dbReference>
<dbReference type="HOGENOM" id="CLU_004131_0_2_1"/>
<dbReference type="InterPro" id="IPR014790">
    <property type="entry name" value="MutL_C"/>
</dbReference>
<dbReference type="GO" id="GO:0005524">
    <property type="term" value="F:ATP binding"/>
    <property type="evidence" value="ECO:0007669"/>
    <property type="project" value="InterPro"/>
</dbReference>
<feature type="domain" description="MutL C-terminal dimerisation" evidence="6">
    <location>
        <begin position="713"/>
        <end position="874"/>
    </location>
</feature>
<dbReference type="Gene3D" id="3.30.1540.20">
    <property type="entry name" value="MutL, C-terminal domain, dimerisation subdomain"/>
    <property type="match status" value="1"/>
</dbReference>
<dbReference type="OMA" id="MRPRRMP"/>
<evidence type="ECO:0000256" key="5">
    <source>
        <dbReference type="SAM" id="MobiDB-lite"/>
    </source>
</evidence>
<accession>B8CFF0</accession>
<dbReference type="GO" id="GO:0030983">
    <property type="term" value="F:mismatched DNA binding"/>
    <property type="evidence" value="ECO:0007669"/>
    <property type="project" value="InterPro"/>
</dbReference>
<evidence type="ECO:0000256" key="1">
    <source>
        <dbReference type="ARBA" id="ARBA00004229"/>
    </source>
</evidence>
<feature type="region of interest" description="Disordered" evidence="5">
    <location>
        <begin position="485"/>
        <end position="632"/>
    </location>
</feature>
<sequence>PTIKPISSTAIQQIVAGQAITDLSSAVKELVDNAIDAKATRVCVKLYNQGLESIQVSDNGTGVPKSSRPLMAMKHATSKLREFDDLYTAPTLGFRGEALFCLANVSRSLTVSTRSSDDDTNTITSSSNGLGEQFAFNHEGGLISTSVQRVPRGMGTTVVVEGLFETLPVRRVDLCKRIKGQRMKLLRVLQGYAILCLGTQFNLTDVNAPNSKSKCKSDVRLATSESSNTLEQRTASVLGTKFLSGLTRIEINLHSATRWKMEGLVSHAPTSPHSATARDLQFFSINGRPVDLPTVSRVLGDVWRLGSGGRRRPACVLAFTLPNNMYDVNLSPDKREVLFTEEASISELIREGLTKLWSGESEGKFEANAVESRSNTMKGKVASDAGATATYASVGIRSESVKSTGKSKDETETCNTITPCSRRKKDGGADDRTAKPSQADDGAVITPTQGNDPMQHTCNKTAAEANELDSDEEDEQDATTNAATIIARRSTSTLNESSSIQKDNTPMPPDRQMRLNFNRVEKRQTQKELQRVLNDATEDDQPLSSIRRGPELMGRARESVSTEPSAASWRSKTKSTKRGQDVGSFLDNFSFDSSKLASNDEENEDSPEPSKEEGKEEPTYQHAAESHVGSMSRRIVVGKRILSQKRSLPRNIAEDAGDIPPAIRTQSARRASSSSVSAEQNERQQKTNREPQRAQDSDSTVNLSKEDFLRMSIIGQFNLGFILARTPDHNLFILDQHACDEKYNFERLFKETVIHEQKLIAPLPLELSPSEEHCVLDHMEVFERNGFRFSYDPDKEPRHRLSLTALPHSGSVQFGKEDVGALCAMLGADGTYAGMAGSQEGSIKSVDGILGSSIAIAMFASRACRGSIMIGTALSHKEQMNILKKLDKTDIPWNCAHGRPTMSHIRNLKTCLLEDDDTI</sequence>
<keyword evidence="4" id="KW-0234">DNA repair</keyword>
<evidence type="ECO:0000256" key="3">
    <source>
        <dbReference type="ARBA" id="ARBA00022763"/>
    </source>
</evidence>
<dbReference type="InterPro" id="IPR042121">
    <property type="entry name" value="MutL_C_regsub"/>
</dbReference>
<reference evidence="8 9" key="2">
    <citation type="journal article" date="2008" name="Nature">
        <title>The Phaeodactylum genome reveals the evolutionary history of diatom genomes.</title>
        <authorList>
            <person name="Bowler C."/>
            <person name="Allen A.E."/>
            <person name="Badger J.H."/>
            <person name="Grimwood J."/>
            <person name="Jabbari K."/>
            <person name="Kuo A."/>
            <person name="Maheswari U."/>
            <person name="Martens C."/>
            <person name="Maumus F."/>
            <person name="Otillar R.P."/>
            <person name="Rayko E."/>
            <person name="Salamov A."/>
            <person name="Vandepoele K."/>
            <person name="Beszteri B."/>
            <person name="Gruber A."/>
            <person name="Heijde M."/>
            <person name="Katinka M."/>
            <person name="Mock T."/>
            <person name="Valentin K."/>
            <person name="Verret F."/>
            <person name="Berges J.A."/>
            <person name="Brownlee C."/>
            <person name="Cadoret J.P."/>
            <person name="Chiovitti A."/>
            <person name="Choi C.J."/>
            <person name="Coesel S."/>
            <person name="De Martino A."/>
            <person name="Detter J.C."/>
            <person name="Durkin C."/>
            <person name="Falciatore A."/>
            <person name="Fournet J."/>
            <person name="Haruta M."/>
            <person name="Huysman M.J."/>
            <person name="Jenkins B.D."/>
            <person name="Jiroutova K."/>
            <person name="Jorgensen R.E."/>
            <person name="Joubert Y."/>
            <person name="Kaplan A."/>
            <person name="Kroger N."/>
            <person name="Kroth P.G."/>
            <person name="La Roche J."/>
            <person name="Lindquist E."/>
            <person name="Lommer M."/>
            <person name="Martin-Jezequel V."/>
            <person name="Lopez P.J."/>
            <person name="Lucas S."/>
            <person name="Mangogna M."/>
            <person name="McGinnis K."/>
            <person name="Medlin L.K."/>
            <person name="Montsant A."/>
            <person name="Oudot-Le Secq M.P."/>
            <person name="Napoli C."/>
            <person name="Obornik M."/>
            <person name="Parker M.S."/>
            <person name="Petit J.L."/>
            <person name="Porcel B.M."/>
            <person name="Poulsen N."/>
            <person name="Robison M."/>
            <person name="Rychlewski L."/>
            <person name="Rynearson T.A."/>
            <person name="Schmutz J."/>
            <person name="Shapiro H."/>
            <person name="Siaut M."/>
            <person name="Stanley M."/>
            <person name="Sussman M.R."/>
            <person name="Taylor A.R."/>
            <person name="Vardi A."/>
            <person name="von Dassow P."/>
            <person name="Vyverman W."/>
            <person name="Willis A."/>
            <person name="Wyrwicz L.S."/>
            <person name="Rokhsar D.S."/>
            <person name="Weissenbach J."/>
            <person name="Armbrust E.V."/>
            <person name="Green B.R."/>
            <person name="Van de Peer Y."/>
            <person name="Grigoriev I.V."/>
        </authorList>
    </citation>
    <scope>NUCLEOTIDE SEQUENCE [LARGE SCALE GENOMIC DNA]</scope>
    <source>
        <strain evidence="8 9">CCMP1335</strain>
    </source>
</reference>
<feature type="compositionally biased region" description="Polar residues" evidence="5">
    <location>
        <begin position="446"/>
        <end position="457"/>
    </location>
</feature>
<evidence type="ECO:0000313" key="9">
    <source>
        <dbReference type="Proteomes" id="UP000001449"/>
    </source>
</evidence>
<dbReference type="Pfam" id="PF13589">
    <property type="entry name" value="HATPase_c_3"/>
    <property type="match status" value="1"/>
</dbReference>
<dbReference type="InterPro" id="IPR014762">
    <property type="entry name" value="DNA_mismatch_repair_CS"/>
</dbReference>
<dbReference type="FunCoup" id="B8CFF0">
    <property type="interactions" value="415"/>
</dbReference>
<dbReference type="GO" id="GO:0006298">
    <property type="term" value="P:mismatch repair"/>
    <property type="evidence" value="ECO:0000318"/>
    <property type="project" value="GO_Central"/>
</dbReference>
<dbReference type="GO" id="GO:0032389">
    <property type="term" value="C:MutLalpha complex"/>
    <property type="evidence" value="ECO:0000318"/>
    <property type="project" value="GO_Central"/>
</dbReference>
<dbReference type="InterPro" id="IPR002099">
    <property type="entry name" value="MutL/Mlh/PMS"/>
</dbReference>
<dbReference type="GeneID" id="7442809"/>
<feature type="compositionally biased region" description="Basic and acidic residues" evidence="5">
    <location>
        <begin position="680"/>
        <end position="696"/>
    </location>
</feature>
<dbReference type="Pfam" id="PF01119">
    <property type="entry name" value="DNA_mis_repair"/>
    <property type="match status" value="1"/>
</dbReference>
<reference evidence="8 9" key="1">
    <citation type="journal article" date="2004" name="Science">
        <title>The genome of the diatom Thalassiosira pseudonana: ecology, evolution, and metabolism.</title>
        <authorList>
            <person name="Armbrust E.V."/>
            <person name="Berges J.A."/>
            <person name="Bowler C."/>
            <person name="Green B.R."/>
            <person name="Martinez D."/>
            <person name="Putnam N.H."/>
            <person name="Zhou S."/>
            <person name="Allen A.E."/>
            <person name="Apt K.E."/>
            <person name="Bechner M."/>
            <person name="Brzezinski M.A."/>
            <person name="Chaal B.K."/>
            <person name="Chiovitti A."/>
            <person name="Davis A.K."/>
            <person name="Demarest M.S."/>
            <person name="Detter J.C."/>
            <person name="Glavina T."/>
            <person name="Goodstein D."/>
            <person name="Hadi M.Z."/>
            <person name="Hellsten U."/>
            <person name="Hildebrand M."/>
            <person name="Jenkins B.D."/>
            <person name="Jurka J."/>
            <person name="Kapitonov V.V."/>
            <person name="Kroger N."/>
            <person name="Lau W.W."/>
            <person name="Lane T.W."/>
            <person name="Larimer F.W."/>
            <person name="Lippmeier J.C."/>
            <person name="Lucas S."/>
            <person name="Medina M."/>
            <person name="Montsant A."/>
            <person name="Obornik M."/>
            <person name="Parker M.S."/>
            <person name="Palenik B."/>
            <person name="Pazour G.J."/>
            <person name="Richardson P.M."/>
            <person name="Rynearson T.A."/>
            <person name="Saito M.A."/>
            <person name="Schwartz D.C."/>
            <person name="Thamatrakoln K."/>
            <person name="Valentin K."/>
            <person name="Vardi A."/>
            <person name="Wilkerson F.P."/>
            <person name="Rokhsar D.S."/>
        </authorList>
    </citation>
    <scope>NUCLEOTIDE SEQUENCE [LARGE SCALE GENOMIC DNA]</scope>
    <source>
        <strain evidence="8 9">CCMP1335</strain>
    </source>
</reference>
<feature type="compositionally biased region" description="Polar residues" evidence="5">
    <location>
        <begin position="561"/>
        <end position="570"/>
    </location>
</feature>
<name>B8CFF0_THAPS</name>
<dbReference type="SUPFAM" id="SSF118116">
    <property type="entry name" value="DNA mismatch repair protein MutL"/>
    <property type="match status" value="1"/>
</dbReference>
<feature type="domain" description="DNA mismatch repair protein S5" evidence="7">
    <location>
        <begin position="234"/>
        <end position="358"/>
    </location>
</feature>
<dbReference type="Gene3D" id="3.30.1370.100">
    <property type="entry name" value="MutL, C-terminal domain, regulatory subdomain"/>
    <property type="match status" value="1"/>
</dbReference>
<proteinExistence type="inferred from homology"/>
<dbReference type="Pfam" id="PF08676">
    <property type="entry name" value="MutL_C"/>
    <property type="match status" value="1"/>
</dbReference>
<feature type="compositionally biased region" description="Polar residues" evidence="5">
    <location>
        <begin position="492"/>
        <end position="504"/>
    </location>
</feature>
<dbReference type="Gene3D" id="3.30.565.10">
    <property type="entry name" value="Histidine kinase-like ATPase, C-terminal domain"/>
    <property type="match status" value="1"/>
</dbReference>
<evidence type="ECO:0000313" key="8">
    <source>
        <dbReference type="EMBL" id="EED87617.1"/>
    </source>
</evidence>
<dbReference type="InParanoid" id="B8CFF0"/>
<evidence type="ECO:0000256" key="4">
    <source>
        <dbReference type="ARBA" id="ARBA00023204"/>
    </source>
</evidence>
<dbReference type="InterPro" id="IPR013507">
    <property type="entry name" value="DNA_mismatch_S5_2-like"/>
</dbReference>
<protein>
    <submittedName>
        <fullName evidence="8">Uncharacterized protein</fullName>
    </submittedName>
</protein>
<dbReference type="GO" id="GO:0016887">
    <property type="term" value="F:ATP hydrolysis activity"/>
    <property type="evidence" value="ECO:0000318"/>
    <property type="project" value="GO_Central"/>
</dbReference>
<dbReference type="CDD" id="cd00782">
    <property type="entry name" value="MutL_Trans"/>
    <property type="match status" value="1"/>
</dbReference>
<dbReference type="NCBIfam" id="TIGR00585">
    <property type="entry name" value="mutl"/>
    <property type="match status" value="1"/>
</dbReference>
<dbReference type="PANTHER" id="PTHR10073">
    <property type="entry name" value="DNA MISMATCH REPAIR PROTEIN MLH, PMS, MUTL"/>
    <property type="match status" value="1"/>
</dbReference>
<dbReference type="InterPro" id="IPR014721">
    <property type="entry name" value="Ribsml_uS5_D2-typ_fold_subgr"/>
</dbReference>
<dbReference type="AlphaFoldDB" id="B8CFF0"/>
<feature type="region of interest" description="Disordered" evidence="5">
    <location>
        <begin position="397"/>
        <end position="457"/>
    </location>
</feature>
<feature type="compositionally biased region" description="Basic and acidic residues" evidence="5">
    <location>
        <begin position="548"/>
        <end position="560"/>
    </location>
</feature>
<dbReference type="FunFam" id="3.30.1370.100:FF:000001">
    <property type="entry name" value="Mismatch repair endonuclease pms1, putative"/>
    <property type="match status" value="1"/>
</dbReference>
<dbReference type="eggNOG" id="KOG1978">
    <property type="taxonomic scope" value="Eukaryota"/>
</dbReference>
<feature type="compositionally biased region" description="Basic and acidic residues" evidence="5">
    <location>
        <begin position="519"/>
        <end position="530"/>
    </location>
</feature>
<dbReference type="SMART" id="SM01340">
    <property type="entry name" value="DNA_mis_repair"/>
    <property type="match status" value="1"/>
</dbReference>
<feature type="non-terminal residue" evidence="8">
    <location>
        <position position="919"/>
    </location>
</feature>
<evidence type="ECO:0000256" key="2">
    <source>
        <dbReference type="ARBA" id="ARBA00006082"/>
    </source>
</evidence>
<evidence type="ECO:0000259" key="7">
    <source>
        <dbReference type="SMART" id="SM01340"/>
    </source>
</evidence>
<dbReference type="Proteomes" id="UP000001449">
    <property type="component" value="Chromosome 22"/>
</dbReference>
<dbReference type="FunFam" id="3.30.565.10:FF:000003">
    <property type="entry name" value="DNA mismatch repair endonuclease MutL"/>
    <property type="match status" value="1"/>
</dbReference>
<dbReference type="InterPro" id="IPR036890">
    <property type="entry name" value="HATPase_C_sf"/>
</dbReference>
<feature type="compositionally biased region" description="Low complexity" evidence="5">
    <location>
        <begin position="668"/>
        <end position="678"/>
    </location>
</feature>
<dbReference type="GO" id="GO:0140664">
    <property type="term" value="F:ATP-dependent DNA damage sensor activity"/>
    <property type="evidence" value="ECO:0007669"/>
    <property type="project" value="InterPro"/>
</dbReference>
<dbReference type="EMBL" id="CM000653">
    <property type="protein sequence ID" value="EED87617.1"/>
    <property type="molecule type" value="Genomic_DNA"/>
</dbReference>
<feature type="compositionally biased region" description="Basic and acidic residues" evidence="5">
    <location>
        <begin position="608"/>
        <end position="619"/>
    </location>
</feature>
<dbReference type="STRING" id="35128.B8CFF0"/>
<dbReference type="PaxDb" id="35128-Thaps264783"/>
<dbReference type="SUPFAM" id="SSF54211">
    <property type="entry name" value="Ribosomal protein S5 domain 2-like"/>
    <property type="match status" value="1"/>
</dbReference>
<dbReference type="Gene3D" id="3.30.230.10">
    <property type="match status" value="1"/>
</dbReference>
<dbReference type="KEGG" id="tps:THAPSDRAFT_264783"/>
<comment type="subcellular location">
    <subcellularLocation>
        <location evidence="1">Plastid</location>
        <location evidence="1">Chloroplast</location>
    </subcellularLocation>
</comment>
<keyword evidence="3" id="KW-0227">DNA damage</keyword>
<feature type="non-terminal residue" evidence="8">
    <location>
        <position position="1"/>
    </location>
</feature>
<dbReference type="RefSeq" id="XP_002294837.1">
    <property type="nucleotide sequence ID" value="XM_002294801.1"/>
</dbReference>
<dbReference type="InterPro" id="IPR042120">
    <property type="entry name" value="MutL_C_dimsub"/>
</dbReference>
<evidence type="ECO:0000259" key="6">
    <source>
        <dbReference type="SMART" id="SM00853"/>
    </source>
</evidence>
<dbReference type="InterPro" id="IPR038973">
    <property type="entry name" value="MutL/Mlh/Pms-like"/>
</dbReference>
<dbReference type="SUPFAM" id="SSF55874">
    <property type="entry name" value="ATPase domain of HSP90 chaperone/DNA topoisomerase II/histidine kinase"/>
    <property type="match status" value="1"/>
</dbReference>
<dbReference type="InterPro" id="IPR037198">
    <property type="entry name" value="MutL_C_sf"/>
</dbReference>
<organism evidence="8 9">
    <name type="scientific">Thalassiosira pseudonana</name>
    <name type="common">Marine diatom</name>
    <name type="synonym">Cyclotella nana</name>
    <dbReference type="NCBI Taxonomy" id="35128"/>
    <lineage>
        <taxon>Eukaryota</taxon>
        <taxon>Sar</taxon>
        <taxon>Stramenopiles</taxon>
        <taxon>Ochrophyta</taxon>
        <taxon>Bacillariophyta</taxon>
        <taxon>Coscinodiscophyceae</taxon>
        <taxon>Thalassiosirophycidae</taxon>
        <taxon>Thalassiosirales</taxon>
        <taxon>Thalassiosiraceae</taxon>
        <taxon>Thalassiosira</taxon>
    </lineage>
</organism>
<dbReference type="GO" id="GO:0009507">
    <property type="term" value="C:chloroplast"/>
    <property type="evidence" value="ECO:0007669"/>
    <property type="project" value="UniProtKB-SubCell"/>
</dbReference>
<dbReference type="CDD" id="cd16926">
    <property type="entry name" value="HATPase_MutL-MLH-PMS-like"/>
    <property type="match status" value="1"/>
</dbReference>
<feature type="region of interest" description="Disordered" evidence="5">
    <location>
        <begin position="648"/>
        <end position="701"/>
    </location>
</feature>